<feature type="compositionally biased region" description="Polar residues" evidence="1">
    <location>
        <begin position="327"/>
        <end position="343"/>
    </location>
</feature>
<keyword evidence="2" id="KW-0812">Transmembrane</keyword>
<feature type="region of interest" description="Disordered" evidence="1">
    <location>
        <begin position="327"/>
        <end position="355"/>
    </location>
</feature>
<sequence>MSTHGKEPGSQAFPQVRNLEIRGTWDGEVSGPARLRISLEVHCIPNTQIQVLDTRPASVLFDSASGHFQSESGQNSQPSGCSHRSSLSELFESINPESEAAPMSPKGFSRLLDTANEHSLPEACDEMSSSSLPPIPVHENIATREVSFWPTERFPDLCPNFTKRDDHTRMLNLGKRSATDACLSDAATDEEGDQPGQKTPPKDAIHKSNISDRHLCIQSNLVQLDAANHPRPCSSQGKASKPTALLETAADIQQRSSSEGCLTCTYYMENLDNQSETMVASTTYAQGEQTFRSTSTTKNPGKLQEINVNEHATVLDLTGHARFNSDCGSVTTSQQMSPSSDTTPAGKPETDLEPNLSIGQTSLLDMEQGAGSEADTFELGPLEDHNHYSGDTHKHDDCEFCASKPEIKVIDGVLLVQNPANVHAGIYKIAIIVSIFLLGEAPGGWYDLVIPGLPDMTTGESGFILFLIPEKYGVEFRTTNLRRYKMIEDCLFAEFIHKGDLVVPMRSFDQLNYGIVKDFVLDHEIKASPLLNSIIDGNTSTQPGLSVRYHAICSLRLQQRCFWAEKCCFFLKLDGGPEGYFQCRLQPHNVGIQMITLPANGGSSSIGVSRLRIICSPRDFGVFCITWLVNISFTANHWLPRVHPGTTSNAKERSRSQLRATFARMHVDVVTKEEGYRCIIPTLEGKDEFGPQTVEAWVDCDESERPEQPSHSQHKILSVNEIPEALGVVWTSVTDSFPTWITSQKGLLFLILGVSFTVCGTLGFLILSHAYSKVLHYPWNATTQRNLHLLDESEIDGQILGGGEPGLECNFVEHLFKQTPGSIGSALRFKGDDTSDNVVSNDQEPVGVVESCKELEEQVAAEDQSAKTVDAPGAELSPVLGKEFALRDKIDYLLGWKGPVEHAA</sequence>
<dbReference type="AlphaFoldDB" id="A0A5N7CD33"/>
<accession>A0A5N7CD33</accession>
<feature type="region of interest" description="Disordered" evidence="1">
    <location>
        <begin position="66"/>
        <end position="86"/>
    </location>
</feature>
<evidence type="ECO:0000256" key="2">
    <source>
        <dbReference type="SAM" id="Phobius"/>
    </source>
</evidence>
<dbReference type="OrthoDB" id="5599552at2759"/>
<keyword evidence="2" id="KW-0472">Membrane</keyword>
<evidence type="ECO:0000313" key="3">
    <source>
        <dbReference type="EMBL" id="KAE8392072.1"/>
    </source>
</evidence>
<keyword evidence="2" id="KW-1133">Transmembrane helix</keyword>
<gene>
    <name evidence="3" type="ORF">BDV23DRAFT_192772</name>
</gene>
<dbReference type="EMBL" id="ML735240">
    <property type="protein sequence ID" value="KAE8392072.1"/>
    <property type="molecule type" value="Genomic_DNA"/>
</dbReference>
<reference evidence="3" key="1">
    <citation type="submission" date="2019-04" db="EMBL/GenBank/DDBJ databases">
        <title>Friends and foes A comparative genomics studyof 23 Aspergillus species from section Flavi.</title>
        <authorList>
            <consortium name="DOE Joint Genome Institute"/>
            <person name="Kjaerbolling I."/>
            <person name="Vesth T."/>
            <person name="Frisvad J.C."/>
            <person name="Nybo J.L."/>
            <person name="Theobald S."/>
            <person name="Kildgaard S."/>
            <person name="Isbrandt T."/>
            <person name="Kuo A."/>
            <person name="Sato A."/>
            <person name="Lyhne E.K."/>
            <person name="Kogle M.E."/>
            <person name="Wiebenga A."/>
            <person name="Kun R.S."/>
            <person name="Lubbers R.J."/>
            <person name="Makela M.R."/>
            <person name="Barry K."/>
            <person name="Chovatia M."/>
            <person name="Clum A."/>
            <person name="Daum C."/>
            <person name="Haridas S."/>
            <person name="He G."/>
            <person name="LaButti K."/>
            <person name="Lipzen A."/>
            <person name="Mondo S."/>
            <person name="Riley R."/>
            <person name="Salamov A."/>
            <person name="Simmons B.A."/>
            <person name="Magnuson J.K."/>
            <person name="Henrissat B."/>
            <person name="Mortensen U.H."/>
            <person name="Larsen T.O."/>
            <person name="Devries R.P."/>
            <person name="Grigoriev I.V."/>
            <person name="Machida M."/>
            <person name="Baker S.E."/>
            <person name="Andersen M.R."/>
        </authorList>
    </citation>
    <scope>NUCLEOTIDE SEQUENCE [LARGE SCALE GENOMIC DNA]</scope>
    <source>
        <strain evidence="3">IBT 14317</strain>
    </source>
</reference>
<proteinExistence type="predicted"/>
<dbReference type="Proteomes" id="UP000326877">
    <property type="component" value="Unassembled WGS sequence"/>
</dbReference>
<feature type="region of interest" description="Disordered" evidence="1">
    <location>
        <begin position="185"/>
        <end position="206"/>
    </location>
</feature>
<protein>
    <submittedName>
        <fullName evidence="3">Uncharacterized protein</fullName>
    </submittedName>
</protein>
<evidence type="ECO:0000256" key="1">
    <source>
        <dbReference type="SAM" id="MobiDB-lite"/>
    </source>
</evidence>
<name>A0A5N7CD33_PETAA</name>
<feature type="transmembrane region" description="Helical" evidence="2">
    <location>
        <begin position="746"/>
        <end position="767"/>
    </location>
</feature>
<organism evidence="3">
    <name type="scientific">Petromyces alliaceus</name>
    <name type="common">Aspergillus alliaceus</name>
    <dbReference type="NCBI Taxonomy" id="209559"/>
    <lineage>
        <taxon>Eukaryota</taxon>
        <taxon>Fungi</taxon>
        <taxon>Dikarya</taxon>
        <taxon>Ascomycota</taxon>
        <taxon>Pezizomycotina</taxon>
        <taxon>Eurotiomycetes</taxon>
        <taxon>Eurotiomycetidae</taxon>
        <taxon>Eurotiales</taxon>
        <taxon>Aspergillaceae</taxon>
        <taxon>Aspergillus</taxon>
        <taxon>Aspergillus subgen. Circumdati</taxon>
    </lineage>
</organism>